<name>A0A6A5WB13_9PLEO</name>
<dbReference type="EMBL" id="ML977608">
    <property type="protein sequence ID" value="KAF1997969.1"/>
    <property type="molecule type" value="Genomic_DNA"/>
</dbReference>
<gene>
    <name evidence="1" type="ORF">P154DRAFT_578495</name>
</gene>
<proteinExistence type="predicted"/>
<protein>
    <recommendedName>
        <fullName evidence="3">Fungal N-terminal domain-containing protein</fullName>
    </recommendedName>
</protein>
<dbReference type="OrthoDB" id="4062651at2759"/>
<reference evidence="1" key="1">
    <citation type="journal article" date="2020" name="Stud. Mycol.">
        <title>101 Dothideomycetes genomes: a test case for predicting lifestyles and emergence of pathogens.</title>
        <authorList>
            <person name="Haridas S."/>
            <person name="Albert R."/>
            <person name="Binder M."/>
            <person name="Bloem J."/>
            <person name="Labutti K."/>
            <person name="Salamov A."/>
            <person name="Andreopoulos B."/>
            <person name="Baker S."/>
            <person name="Barry K."/>
            <person name="Bills G."/>
            <person name="Bluhm B."/>
            <person name="Cannon C."/>
            <person name="Castanera R."/>
            <person name="Culley D."/>
            <person name="Daum C."/>
            <person name="Ezra D."/>
            <person name="Gonzalez J."/>
            <person name="Henrissat B."/>
            <person name="Kuo A."/>
            <person name="Liang C."/>
            <person name="Lipzen A."/>
            <person name="Lutzoni F."/>
            <person name="Magnuson J."/>
            <person name="Mondo S."/>
            <person name="Nolan M."/>
            <person name="Ohm R."/>
            <person name="Pangilinan J."/>
            <person name="Park H.-J."/>
            <person name="Ramirez L."/>
            <person name="Alfaro M."/>
            <person name="Sun H."/>
            <person name="Tritt A."/>
            <person name="Yoshinaga Y."/>
            <person name="Zwiers L.-H."/>
            <person name="Turgeon B."/>
            <person name="Goodwin S."/>
            <person name="Spatafora J."/>
            <person name="Crous P."/>
            <person name="Grigoriev I."/>
        </authorList>
    </citation>
    <scope>NUCLEOTIDE SEQUENCE</scope>
    <source>
        <strain evidence="1">CBS 123094</strain>
    </source>
</reference>
<evidence type="ECO:0000313" key="1">
    <source>
        <dbReference type="EMBL" id="KAF1997969.1"/>
    </source>
</evidence>
<dbReference type="AlphaFoldDB" id="A0A6A5WB13"/>
<evidence type="ECO:0000313" key="2">
    <source>
        <dbReference type="Proteomes" id="UP000799779"/>
    </source>
</evidence>
<evidence type="ECO:0008006" key="3">
    <source>
        <dbReference type="Google" id="ProtNLM"/>
    </source>
</evidence>
<sequence length="121" mass="13212">MDVISAASLVAASIGVADVVTRLGFGLRHIQQEFNGALDYIDNIAQQIGNIDLAICEICLLLCKSPNTFPQSFKSRLKESTTTIDKVVAQIQEHTQSIKDVAEKLENKGKLLHLRHAGKVV</sequence>
<accession>A0A6A5WB13</accession>
<keyword evidence="2" id="KW-1185">Reference proteome</keyword>
<organism evidence="1 2">
    <name type="scientific">Amniculicola lignicola CBS 123094</name>
    <dbReference type="NCBI Taxonomy" id="1392246"/>
    <lineage>
        <taxon>Eukaryota</taxon>
        <taxon>Fungi</taxon>
        <taxon>Dikarya</taxon>
        <taxon>Ascomycota</taxon>
        <taxon>Pezizomycotina</taxon>
        <taxon>Dothideomycetes</taxon>
        <taxon>Pleosporomycetidae</taxon>
        <taxon>Pleosporales</taxon>
        <taxon>Amniculicolaceae</taxon>
        <taxon>Amniculicola</taxon>
    </lineage>
</organism>
<dbReference type="Proteomes" id="UP000799779">
    <property type="component" value="Unassembled WGS sequence"/>
</dbReference>